<dbReference type="AlphaFoldDB" id="A0A2H9ZZ36"/>
<proteinExistence type="predicted"/>
<keyword evidence="2" id="KW-1185">Reference proteome</keyword>
<name>A0A2H9ZZ36_9ASPA</name>
<accession>A0A2H9ZZ36</accession>
<organism evidence="1 2">
    <name type="scientific">Apostasia shenzhenica</name>
    <dbReference type="NCBI Taxonomy" id="1088818"/>
    <lineage>
        <taxon>Eukaryota</taxon>
        <taxon>Viridiplantae</taxon>
        <taxon>Streptophyta</taxon>
        <taxon>Embryophyta</taxon>
        <taxon>Tracheophyta</taxon>
        <taxon>Spermatophyta</taxon>
        <taxon>Magnoliopsida</taxon>
        <taxon>Liliopsida</taxon>
        <taxon>Asparagales</taxon>
        <taxon>Orchidaceae</taxon>
        <taxon>Apostasioideae</taxon>
        <taxon>Apostasia</taxon>
    </lineage>
</organism>
<evidence type="ECO:0000313" key="1">
    <source>
        <dbReference type="EMBL" id="PKA48570.1"/>
    </source>
</evidence>
<gene>
    <name evidence="1" type="ORF">AXF42_Ash017469</name>
</gene>
<dbReference type="Pfam" id="PF14223">
    <property type="entry name" value="Retrotran_gag_2"/>
    <property type="match status" value="1"/>
</dbReference>
<sequence>MKTFFLSQDLWDIVEKGCAEKEIRKKDSKALLVLQQAVTDSIFPTIVGATKASEAWSILKDSHCKIANTS</sequence>
<protein>
    <recommendedName>
        <fullName evidence="3">DUF4219 domain-containing protein</fullName>
    </recommendedName>
</protein>
<evidence type="ECO:0008006" key="3">
    <source>
        <dbReference type="Google" id="ProtNLM"/>
    </source>
</evidence>
<dbReference type="EMBL" id="KZ452313">
    <property type="protein sequence ID" value="PKA48570.1"/>
    <property type="molecule type" value="Genomic_DNA"/>
</dbReference>
<evidence type="ECO:0000313" key="2">
    <source>
        <dbReference type="Proteomes" id="UP000236161"/>
    </source>
</evidence>
<dbReference type="Proteomes" id="UP000236161">
    <property type="component" value="Unassembled WGS sequence"/>
</dbReference>
<reference evidence="1 2" key="1">
    <citation type="journal article" date="2017" name="Nature">
        <title>The Apostasia genome and the evolution of orchids.</title>
        <authorList>
            <person name="Zhang G.Q."/>
            <person name="Liu K.W."/>
            <person name="Li Z."/>
            <person name="Lohaus R."/>
            <person name="Hsiao Y.Y."/>
            <person name="Niu S.C."/>
            <person name="Wang J.Y."/>
            <person name="Lin Y.C."/>
            <person name="Xu Q."/>
            <person name="Chen L.J."/>
            <person name="Yoshida K."/>
            <person name="Fujiwara S."/>
            <person name="Wang Z.W."/>
            <person name="Zhang Y.Q."/>
            <person name="Mitsuda N."/>
            <person name="Wang M."/>
            <person name="Liu G.H."/>
            <person name="Pecoraro L."/>
            <person name="Huang H.X."/>
            <person name="Xiao X.J."/>
            <person name="Lin M."/>
            <person name="Wu X.Y."/>
            <person name="Wu W.L."/>
            <person name="Chen Y.Y."/>
            <person name="Chang S.B."/>
            <person name="Sakamoto S."/>
            <person name="Ohme-Takagi M."/>
            <person name="Yagi M."/>
            <person name="Zeng S.J."/>
            <person name="Shen C.Y."/>
            <person name="Yeh C.M."/>
            <person name="Luo Y.B."/>
            <person name="Tsai W.C."/>
            <person name="Van de Peer Y."/>
            <person name="Liu Z.J."/>
        </authorList>
    </citation>
    <scope>NUCLEOTIDE SEQUENCE [LARGE SCALE GENOMIC DNA]</scope>
    <source>
        <strain evidence="2">cv. Shenzhen</strain>
        <tissue evidence="1">Stem</tissue>
    </source>
</reference>
<dbReference type="OrthoDB" id="8063676at2759"/>